<feature type="compositionally biased region" description="Basic residues" evidence="1">
    <location>
        <begin position="915"/>
        <end position="925"/>
    </location>
</feature>
<dbReference type="Pfam" id="PF18758">
    <property type="entry name" value="KDZ"/>
    <property type="match status" value="1"/>
</dbReference>
<accession>A0AAD6XR71</accession>
<dbReference type="Proteomes" id="UP001222325">
    <property type="component" value="Unassembled WGS sequence"/>
</dbReference>
<dbReference type="PANTHER" id="PTHR33096:SF1">
    <property type="entry name" value="CXC1-LIKE CYSTEINE CLUSTER ASSOCIATED WITH KDZ TRANSPOSASES DOMAIN-CONTAINING PROTEIN"/>
    <property type="match status" value="1"/>
</dbReference>
<evidence type="ECO:0000313" key="4">
    <source>
        <dbReference type="Proteomes" id="UP001222325"/>
    </source>
</evidence>
<organism evidence="3 4">
    <name type="scientific">Mycena belliarum</name>
    <dbReference type="NCBI Taxonomy" id="1033014"/>
    <lineage>
        <taxon>Eukaryota</taxon>
        <taxon>Fungi</taxon>
        <taxon>Dikarya</taxon>
        <taxon>Basidiomycota</taxon>
        <taxon>Agaricomycotina</taxon>
        <taxon>Agaricomycetes</taxon>
        <taxon>Agaricomycetidae</taxon>
        <taxon>Agaricales</taxon>
        <taxon>Marasmiineae</taxon>
        <taxon>Mycenaceae</taxon>
        <taxon>Mycena</taxon>
    </lineage>
</organism>
<feature type="compositionally biased region" description="Basic and acidic residues" evidence="1">
    <location>
        <begin position="932"/>
        <end position="948"/>
    </location>
</feature>
<evidence type="ECO:0000256" key="1">
    <source>
        <dbReference type="SAM" id="MobiDB-lite"/>
    </source>
</evidence>
<dbReference type="EMBL" id="JARJCN010000030">
    <property type="protein sequence ID" value="KAJ7086807.1"/>
    <property type="molecule type" value="Genomic_DNA"/>
</dbReference>
<proteinExistence type="predicted"/>
<dbReference type="InterPro" id="IPR040521">
    <property type="entry name" value="KDZ"/>
</dbReference>
<dbReference type="Pfam" id="PF18803">
    <property type="entry name" value="CxC2"/>
    <property type="match status" value="1"/>
</dbReference>
<keyword evidence="4" id="KW-1185">Reference proteome</keyword>
<evidence type="ECO:0000313" key="3">
    <source>
        <dbReference type="EMBL" id="KAJ7086807.1"/>
    </source>
</evidence>
<dbReference type="InterPro" id="IPR041457">
    <property type="entry name" value="CxC2_KDZ-assoc"/>
</dbReference>
<feature type="region of interest" description="Disordered" evidence="1">
    <location>
        <begin position="1070"/>
        <end position="1116"/>
    </location>
</feature>
<name>A0AAD6XR71_9AGAR</name>
<protein>
    <recommendedName>
        <fullName evidence="2">CxC2-like cysteine cluster KDZ transposase-associated domain-containing protein</fullName>
    </recommendedName>
</protein>
<comment type="caution">
    <text evidence="3">The sequence shown here is derived from an EMBL/GenBank/DDBJ whole genome shotgun (WGS) entry which is preliminary data.</text>
</comment>
<feature type="domain" description="CxC2-like cysteine cluster KDZ transposase-associated" evidence="2">
    <location>
        <begin position="196"/>
        <end position="305"/>
    </location>
</feature>
<feature type="region of interest" description="Disordered" evidence="1">
    <location>
        <begin position="915"/>
        <end position="948"/>
    </location>
</feature>
<evidence type="ECO:0000259" key="2">
    <source>
        <dbReference type="Pfam" id="PF18803"/>
    </source>
</evidence>
<reference evidence="3" key="1">
    <citation type="submission" date="2023-03" db="EMBL/GenBank/DDBJ databases">
        <title>Massive genome expansion in bonnet fungi (Mycena s.s.) driven by repeated elements and novel gene families across ecological guilds.</title>
        <authorList>
            <consortium name="Lawrence Berkeley National Laboratory"/>
            <person name="Harder C.B."/>
            <person name="Miyauchi S."/>
            <person name="Viragh M."/>
            <person name="Kuo A."/>
            <person name="Thoen E."/>
            <person name="Andreopoulos B."/>
            <person name="Lu D."/>
            <person name="Skrede I."/>
            <person name="Drula E."/>
            <person name="Henrissat B."/>
            <person name="Morin E."/>
            <person name="Kohler A."/>
            <person name="Barry K."/>
            <person name="LaButti K."/>
            <person name="Morin E."/>
            <person name="Salamov A."/>
            <person name="Lipzen A."/>
            <person name="Mereny Z."/>
            <person name="Hegedus B."/>
            <person name="Baldrian P."/>
            <person name="Stursova M."/>
            <person name="Weitz H."/>
            <person name="Taylor A."/>
            <person name="Grigoriev I.V."/>
            <person name="Nagy L.G."/>
            <person name="Martin F."/>
            <person name="Kauserud H."/>
        </authorList>
    </citation>
    <scope>NUCLEOTIDE SEQUENCE</scope>
    <source>
        <strain evidence="3">CBHHK173m</strain>
    </source>
</reference>
<gene>
    <name evidence="3" type="ORF">B0H15DRAFT_923109</name>
</gene>
<dbReference type="PANTHER" id="PTHR33096">
    <property type="entry name" value="CXC2 DOMAIN-CONTAINING PROTEIN"/>
    <property type="match status" value="1"/>
</dbReference>
<dbReference type="AlphaFoldDB" id="A0AAD6XR71"/>
<sequence length="1116" mass="126425">MASSSRPRKRSRHPATEIFEWTLEEVVDAPSFSAQSVSSDKRRTNEKTYPVDLPSPLKKIKVAPIPFKDVGEGFEYVFEDLDAPPVRSAPSNRAVKPRAKRYLSSDRPLAQWVPLHDKYLAEIITHEGRGYSTADVCPSCPTGKEGLPPPGKPEYRCMECLCPDLVCSECCLREHRARPLDRIEHWTGECFQRVTLKSLGMRVQLGHTGWETCGNPVPGHQNFTVIHTNGLHPVAVDFCGCGDGHAPGQRSMQLLRMLWYPSTDAVPQTAATFRVLEMFHIMTLQGKVTTYDFYSGLEKLTDNTGMTRMKDRYKSFMRMMREWRHVTMLKRAGRGNDGTRPVAQTHPGELAVKCPACPRPGINLPEDWAKAEGTRREQLMHTLSFLYILFLAIDACFRLKRRLVSSVLKDPALGSGWAYFTEDAPYREFLLTVTDQKEMSTCSGLAALDYANTKFSRGYGATGVGLGVCARHEFVQANGAGDLQKGERYANMDYIFASLLRHHDAGLLKYVSYDICCQWSKHLIERLKKLPSGLRLTLVFSLVRFLIPKLHIYGHKILCQLLYSLNYILGSARTDGEGIERPWANIGPVATSTREMGPGSRLDTLDDHWSHWNWQKLVGLGLLLLKRLHNAISERNFQEESLATFTALQAEHVPEWKAMVEAFDADDASPNPYELPKIGINEHDVRLQLAEEEASEAMPIHNVSPSAFILAGLDLEEQQRRLRIEVETRRDITTKQTAEMLEKRTKLGRYTARFRTLQQVYTPAALQALSEHPAPPPGKKAEEAGRVENTPLYLPSALTEAQRMAGCFKGVVKIEERLRYAQCRSSLAEIRHLLHIKSRFRTYKGGHARHQGATTRSRNIMNRNDAKIRIQAEKYVAAWEAKRRLVGIENVGWNRLNPKKDLRCMDSEEDRALRSKRKVLGKKRRQGEPATAEDKQDGVGEGQRRKGKTGEGIRVVSWIWMGADASTSSTDEAILKGLRVEWAKAWARTKRWTEEVDLLKEEMRRVPISLRWQARWWADRREVDGRMPEHAEGTRAYAARQEDLRLRLANHFETLWAGCAEMEGIDGIVDEEVGEDENGDGEEEDDDEAPEPEGEERLEGDEEGSIGGEDDNVDDE</sequence>